<evidence type="ECO:0000256" key="3">
    <source>
        <dbReference type="ARBA" id="ARBA00023004"/>
    </source>
</evidence>
<evidence type="ECO:0000256" key="4">
    <source>
        <dbReference type="ARBA" id="ARBA00025742"/>
    </source>
</evidence>
<feature type="domain" description="Calcineurin-like phosphoesterase" evidence="5">
    <location>
        <begin position="1"/>
        <end position="224"/>
    </location>
</feature>
<dbReference type="EMBL" id="CP003364">
    <property type="protein sequence ID" value="AGA30942.1"/>
    <property type="molecule type" value="Genomic_DNA"/>
</dbReference>
<evidence type="ECO:0000256" key="1">
    <source>
        <dbReference type="ARBA" id="ARBA00022723"/>
    </source>
</evidence>
<dbReference type="KEGG" id="saci:Sinac_6882"/>
<dbReference type="GO" id="GO:0016787">
    <property type="term" value="F:hydrolase activity"/>
    <property type="evidence" value="ECO:0007669"/>
    <property type="project" value="UniProtKB-KW"/>
</dbReference>
<gene>
    <name evidence="6" type="ordered locus">Sinac_6882</name>
</gene>
<dbReference type="InterPro" id="IPR004843">
    <property type="entry name" value="Calcineurin-like_PHP"/>
</dbReference>
<reference evidence="6 7" key="1">
    <citation type="submission" date="2012-02" db="EMBL/GenBank/DDBJ databases">
        <title>Complete sequence of chromosome of Singulisphaera acidiphila DSM 18658.</title>
        <authorList>
            <consortium name="US DOE Joint Genome Institute (JGI-PGF)"/>
            <person name="Lucas S."/>
            <person name="Copeland A."/>
            <person name="Lapidus A."/>
            <person name="Glavina del Rio T."/>
            <person name="Dalin E."/>
            <person name="Tice H."/>
            <person name="Bruce D."/>
            <person name="Goodwin L."/>
            <person name="Pitluck S."/>
            <person name="Peters L."/>
            <person name="Ovchinnikova G."/>
            <person name="Chertkov O."/>
            <person name="Kyrpides N."/>
            <person name="Mavromatis K."/>
            <person name="Ivanova N."/>
            <person name="Brettin T."/>
            <person name="Detter J.C."/>
            <person name="Han C."/>
            <person name="Larimer F."/>
            <person name="Land M."/>
            <person name="Hauser L."/>
            <person name="Markowitz V."/>
            <person name="Cheng J.-F."/>
            <person name="Hugenholtz P."/>
            <person name="Woyke T."/>
            <person name="Wu D."/>
            <person name="Tindall B."/>
            <person name="Pomrenke H."/>
            <person name="Brambilla E."/>
            <person name="Klenk H.-P."/>
            <person name="Eisen J.A."/>
        </authorList>
    </citation>
    <scope>NUCLEOTIDE SEQUENCE [LARGE SCALE GENOMIC DNA]</scope>
    <source>
        <strain evidence="7">ATCC BAA-1392 / DSM 18658 / VKM B-2454 / MOB10</strain>
    </source>
</reference>
<dbReference type="GO" id="GO:0046872">
    <property type="term" value="F:metal ion binding"/>
    <property type="evidence" value="ECO:0007669"/>
    <property type="project" value="UniProtKB-KW"/>
</dbReference>
<dbReference type="STRING" id="886293.Sinac_6882"/>
<dbReference type="OrthoDB" id="9794568at2"/>
<keyword evidence="7" id="KW-1185">Reference proteome</keyword>
<organism evidence="6 7">
    <name type="scientific">Singulisphaera acidiphila (strain ATCC BAA-1392 / DSM 18658 / VKM B-2454 / MOB10)</name>
    <dbReference type="NCBI Taxonomy" id="886293"/>
    <lineage>
        <taxon>Bacteria</taxon>
        <taxon>Pseudomonadati</taxon>
        <taxon>Planctomycetota</taxon>
        <taxon>Planctomycetia</taxon>
        <taxon>Isosphaerales</taxon>
        <taxon>Isosphaeraceae</taxon>
        <taxon>Singulisphaera</taxon>
    </lineage>
</organism>
<dbReference type="InterPro" id="IPR050884">
    <property type="entry name" value="CNP_phosphodiesterase-III"/>
</dbReference>
<dbReference type="Pfam" id="PF00149">
    <property type="entry name" value="Metallophos"/>
    <property type="match status" value="1"/>
</dbReference>
<keyword evidence="3" id="KW-0408">Iron</keyword>
<keyword evidence="2 6" id="KW-0378">Hydrolase</keyword>
<dbReference type="Proteomes" id="UP000010798">
    <property type="component" value="Chromosome"/>
</dbReference>
<keyword evidence="1" id="KW-0479">Metal-binding</keyword>
<evidence type="ECO:0000313" key="7">
    <source>
        <dbReference type="Proteomes" id="UP000010798"/>
    </source>
</evidence>
<comment type="similarity">
    <text evidence="4">Belongs to the cyclic nucleotide phosphodiesterase class-III family.</text>
</comment>
<accession>L0DNW7</accession>
<dbReference type="Gene3D" id="3.60.21.10">
    <property type="match status" value="1"/>
</dbReference>
<evidence type="ECO:0000256" key="2">
    <source>
        <dbReference type="ARBA" id="ARBA00022801"/>
    </source>
</evidence>
<dbReference type="AlphaFoldDB" id="L0DNW7"/>
<evidence type="ECO:0000313" key="6">
    <source>
        <dbReference type="EMBL" id="AGA30942.1"/>
    </source>
</evidence>
<name>L0DNW7_SINAD</name>
<proteinExistence type="inferred from homology"/>
<protein>
    <submittedName>
        <fullName evidence="6">Putative phosphohydrolase</fullName>
    </submittedName>
</protein>
<dbReference type="HOGENOM" id="CLU_052611_1_0_0"/>
<dbReference type="PANTHER" id="PTHR42988">
    <property type="entry name" value="PHOSPHOHYDROLASE"/>
    <property type="match status" value="1"/>
</dbReference>
<dbReference type="InterPro" id="IPR029052">
    <property type="entry name" value="Metallo-depent_PP-like"/>
</dbReference>
<dbReference type="eggNOG" id="COG1409">
    <property type="taxonomic scope" value="Bacteria"/>
</dbReference>
<evidence type="ECO:0000259" key="5">
    <source>
        <dbReference type="Pfam" id="PF00149"/>
    </source>
</evidence>
<dbReference type="SUPFAM" id="SSF56300">
    <property type="entry name" value="Metallo-dependent phosphatases"/>
    <property type="match status" value="1"/>
</dbReference>
<sequence>MRIIHLSDIHVWRYAFNPLRLLNKRAVGMFSLLAGRAGKFRLERLHEVVTRVLELAPDHVLITGDLTTTALADEFREARAALAEILLDSTRVTVIPGNHDRYTAGSVRYRLFEEWFGMFAPPGPYPWLRQLDDETAILGLDPTRSHLSARGYLPPEQLERARELTGGSTTRLPKRLLVACHYPVVAPAPYAVELGAKRMVNAPQVSEWLATVGRHIYCCGHVHAAWSFVPEALPDQLCLNAGAPLLRDLTGHRPPGFLQIELEGNDVTAIHHAWTGEAWSTRLLSQTPHFFRARFPTTTSV</sequence>
<dbReference type="PANTHER" id="PTHR42988:SF2">
    <property type="entry name" value="CYCLIC NUCLEOTIDE PHOSPHODIESTERASE CBUA0032-RELATED"/>
    <property type="match status" value="1"/>
</dbReference>
<dbReference type="RefSeq" id="WP_015250014.1">
    <property type="nucleotide sequence ID" value="NC_019892.1"/>
</dbReference>